<evidence type="ECO:0000256" key="1">
    <source>
        <dbReference type="SAM" id="MobiDB-lite"/>
    </source>
</evidence>
<dbReference type="InterPro" id="IPR017592">
    <property type="entry name" value="Pilus_assmbl_Flp-typ_CpaB"/>
</dbReference>
<sequence length="345" mass="36958">MFKRIKTQALVNNPWVLFGIALIAAALLTWWIYQFLSGREAAMRESLLQSMNAQKQVSVVVPRTDLKAGAVINSDQFAARDVPTDFVYDDTIRASEFDSLANLTIVRPVARGTPLRRADISAMQARDFSDMLTAGHRALTIDIDTTNSADNMLKPGNHIDLFLIANQPGDKSTSNDNDSSSQGQTAHLLLSDLSVLATGQDVRPRDYGEAMSQQDGDGSQQRGGYDSLTLQVTPEQAGKIALAQKVGSLRAVLRNRADTLKTPDVTVMEASLFDENAANGGVQYIVGGSKNAEVSMRPDLGAAIHAVAVNTPAAKTAQPQTAALSDAQTRALAQISNAMAGHHAQ</sequence>
<reference evidence="4 5" key="1">
    <citation type="submission" date="2024-10" db="EMBL/GenBank/DDBJ databases">
        <authorList>
            <person name="Deangelis K."/>
            <person name="Huntemann M."/>
            <person name="Clum A."/>
            <person name="Wang J."/>
            <person name="Palaniappan K."/>
            <person name="Ritter S."/>
            <person name="Chen I.-M."/>
            <person name="Stamatis D."/>
            <person name="Reddy T."/>
            <person name="O'Malley R."/>
            <person name="Daum C."/>
            <person name="Ng V."/>
            <person name="Ivanova N."/>
            <person name="Kyrpides N."/>
            <person name="Woyke T."/>
        </authorList>
    </citation>
    <scope>NUCLEOTIDE SEQUENCE [LARGE SCALE GENOMIC DNA]</scope>
    <source>
        <strain evidence="4 5">GAS97</strain>
    </source>
</reference>
<name>A0ABW8MHF1_9BURK</name>
<dbReference type="EMBL" id="JBIYDN010000004">
    <property type="protein sequence ID" value="MFK4441881.1"/>
    <property type="molecule type" value="Genomic_DNA"/>
</dbReference>
<dbReference type="RefSeq" id="WP_404605904.1">
    <property type="nucleotide sequence ID" value="NZ_JBIYDN010000004.1"/>
</dbReference>
<dbReference type="SMART" id="SM00858">
    <property type="entry name" value="SAF"/>
    <property type="match status" value="1"/>
</dbReference>
<feature type="compositionally biased region" description="Low complexity" evidence="1">
    <location>
        <begin position="212"/>
        <end position="225"/>
    </location>
</feature>
<evidence type="ECO:0000259" key="3">
    <source>
        <dbReference type="SMART" id="SM00858"/>
    </source>
</evidence>
<accession>A0ABW8MHF1</accession>
<comment type="caution">
    <text evidence="4">The sequence shown here is derived from an EMBL/GenBank/DDBJ whole genome shotgun (WGS) entry which is preliminary data.</text>
</comment>
<evidence type="ECO:0000313" key="5">
    <source>
        <dbReference type="Proteomes" id="UP001620514"/>
    </source>
</evidence>
<feature type="domain" description="SAF" evidence="3">
    <location>
        <begin position="57"/>
        <end position="121"/>
    </location>
</feature>
<dbReference type="InterPro" id="IPR031571">
    <property type="entry name" value="RcpC_dom"/>
</dbReference>
<evidence type="ECO:0000256" key="2">
    <source>
        <dbReference type="SAM" id="Phobius"/>
    </source>
</evidence>
<organism evidence="4 5">
    <name type="scientific">Caballeronia udeis</name>
    <dbReference type="NCBI Taxonomy" id="1232866"/>
    <lineage>
        <taxon>Bacteria</taxon>
        <taxon>Pseudomonadati</taxon>
        <taxon>Pseudomonadota</taxon>
        <taxon>Betaproteobacteria</taxon>
        <taxon>Burkholderiales</taxon>
        <taxon>Burkholderiaceae</taxon>
        <taxon>Caballeronia</taxon>
    </lineage>
</organism>
<keyword evidence="5" id="KW-1185">Reference proteome</keyword>
<reference evidence="4 5" key="2">
    <citation type="submission" date="2024-11" db="EMBL/GenBank/DDBJ databases">
        <title>Using genomics to understand microbial adaptation to soil warming.</title>
        <authorList>
            <person name="Deangelis K.M. PhD."/>
        </authorList>
    </citation>
    <scope>NUCLEOTIDE SEQUENCE [LARGE SCALE GENOMIC DNA]</scope>
    <source>
        <strain evidence="4 5">GAS97</strain>
    </source>
</reference>
<dbReference type="Proteomes" id="UP001620514">
    <property type="component" value="Unassembled WGS sequence"/>
</dbReference>
<dbReference type="CDD" id="cd11614">
    <property type="entry name" value="SAF_CpaB_FlgA_like"/>
    <property type="match status" value="1"/>
</dbReference>
<evidence type="ECO:0000313" key="4">
    <source>
        <dbReference type="EMBL" id="MFK4441881.1"/>
    </source>
</evidence>
<keyword evidence="2" id="KW-0472">Membrane</keyword>
<keyword evidence="2" id="KW-0812">Transmembrane</keyword>
<dbReference type="NCBIfam" id="TIGR03177">
    <property type="entry name" value="pilus_cpaB"/>
    <property type="match status" value="1"/>
</dbReference>
<feature type="transmembrane region" description="Helical" evidence="2">
    <location>
        <begin position="12"/>
        <end position="33"/>
    </location>
</feature>
<protein>
    <submittedName>
        <fullName evidence="4">Pilus assembly protein CpaB</fullName>
    </submittedName>
</protein>
<feature type="region of interest" description="Disordered" evidence="1">
    <location>
        <begin position="205"/>
        <end position="225"/>
    </location>
</feature>
<dbReference type="Pfam" id="PF08666">
    <property type="entry name" value="SAF"/>
    <property type="match status" value="1"/>
</dbReference>
<dbReference type="Pfam" id="PF16976">
    <property type="entry name" value="RcpC"/>
    <property type="match status" value="1"/>
</dbReference>
<dbReference type="InterPro" id="IPR013974">
    <property type="entry name" value="SAF"/>
</dbReference>
<gene>
    <name evidence="4" type="ORF">ABH943_001896</name>
</gene>
<proteinExistence type="predicted"/>
<keyword evidence="2" id="KW-1133">Transmembrane helix</keyword>